<dbReference type="EMBL" id="LCAN01000003">
    <property type="protein sequence ID" value="KKR94796.1"/>
    <property type="molecule type" value="Genomic_DNA"/>
</dbReference>
<dbReference type="SUPFAM" id="SSF53474">
    <property type="entry name" value="alpha/beta-Hydrolases"/>
    <property type="match status" value="1"/>
</dbReference>
<evidence type="ECO:0000313" key="1">
    <source>
        <dbReference type="EMBL" id="KKR94796.1"/>
    </source>
</evidence>
<comment type="caution">
    <text evidence="1">The sequence shown here is derived from an EMBL/GenBank/DDBJ whole genome shotgun (WGS) entry which is preliminary data.</text>
</comment>
<protein>
    <recommendedName>
        <fullName evidence="3">Serine aminopeptidase S33 domain-containing protein</fullName>
    </recommendedName>
</protein>
<dbReference type="PANTHER" id="PTHR31591">
    <property type="entry name" value="UPF0613 PROTEIN PB24D3.06C"/>
    <property type="match status" value="1"/>
</dbReference>
<dbReference type="AlphaFoldDB" id="A0A0G0V506"/>
<gene>
    <name evidence="1" type="ORF">UU41_C0003G0015</name>
</gene>
<dbReference type="PANTHER" id="PTHR31591:SF1">
    <property type="entry name" value="UPF0613 PROTEIN PB24D3.06C"/>
    <property type="match status" value="1"/>
</dbReference>
<sequence length="296" mass="33745">MKSLYVWTQDGLRLQAMQYPSENKQVCILFIHGMSGNFMENYYADVVGNKLQENNIGFIYSHNRGYNHINDVATKEITKDNGNKTIRIGAAYEKFEDSFFDIDGWMTKTIELGYKKIVLAGHSLGSNKVINYFYSKESNHISGVILLSPPDMVANGKESGRSAVYEKQLKEAQKNVSEGNPKKLLSDKLWNWYNLSSETFLNMFVDRCPADNLPIMRNPEEFPELASINVPILSIMGEHDDIAVRTLQDDMDLIEKRATGTKSFTKKFIAGANHGYENRENELAEVILNWVKSFNQ</sequence>
<reference evidence="1 2" key="1">
    <citation type="journal article" date="2015" name="Nature">
        <title>rRNA introns, odd ribosomes, and small enigmatic genomes across a large radiation of phyla.</title>
        <authorList>
            <person name="Brown C.T."/>
            <person name="Hug L.A."/>
            <person name="Thomas B.C."/>
            <person name="Sharon I."/>
            <person name="Castelle C.J."/>
            <person name="Singh A."/>
            <person name="Wilkins M.J."/>
            <person name="Williams K.H."/>
            <person name="Banfield J.F."/>
        </authorList>
    </citation>
    <scope>NUCLEOTIDE SEQUENCE [LARGE SCALE GENOMIC DNA]</scope>
</reference>
<proteinExistence type="predicted"/>
<evidence type="ECO:0000313" key="2">
    <source>
        <dbReference type="Proteomes" id="UP000034961"/>
    </source>
</evidence>
<dbReference type="InterPro" id="IPR029058">
    <property type="entry name" value="AB_hydrolase_fold"/>
</dbReference>
<dbReference type="Gene3D" id="3.40.50.1820">
    <property type="entry name" value="alpha/beta hydrolase"/>
    <property type="match status" value="1"/>
</dbReference>
<dbReference type="Proteomes" id="UP000034961">
    <property type="component" value="Unassembled WGS sequence"/>
</dbReference>
<name>A0A0G0V506_9BACT</name>
<dbReference type="InterPro" id="IPR013744">
    <property type="entry name" value="SidJ"/>
</dbReference>
<accession>A0A0G0V506</accession>
<organism evidence="1 2">
    <name type="scientific">Candidatus Roizmanbacteria bacterium GW2011_GWA1_41_13</name>
    <dbReference type="NCBI Taxonomy" id="1618474"/>
    <lineage>
        <taxon>Bacteria</taxon>
        <taxon>Candidatus Roizmaniibacteriota</taxon>
    </lineage>
</organism>
<dbReference type="Pfam" id="PF08538">
    <property type="entry name" value="DUF1749"/>
    <property type="match status" value="1"/>
</dbReference>
<evidence type="ECO:0008006" key="3">
    <source>
        <dbReference type="Google" id="ProtNLM"/>
    </source>
</evidence>